<comment type="caution">
    <text evidence="1">The sequence shown here is derived from an EMBL/GenBank/DDBJ whole genome shotgun (WGS) entry which is preliminary data.</text>
</comment>
<name>A0ACC2V0V7_9TREE</name>
<accession>A0ACC2V0V7</accession>
<protein>
    <submittedName>
        <fullName evidence="1">Uncharacterized protein</fullName>
    </submittedName>
</protein>
<evidence type="ECO:0000313" key="1">
    <source>
        <dbReference type="EMBL" id="KAJ9092476.1"/>
    </source>
</evidence>
<dbReference type="EMBL" id="JASBWS010000173">
    <property type="protein sequence ID" value="KAJ9092476.1"/>
    <property type="molecule type" value="Genomic_DNA"/>
</dbReference>
<evidence type="ECO:0000313" key="2">
    <source>
        <dbReference type="Proteomes" id="UP001230649"/>
    </source>
</evidence>
<reference evidence="1" key="1">
    <citation type="submission" date="2023-04" db="EMBL/GenBank/DDBJ databases">
        <title>Draft Genome sequencing of Naganishia species isolated from polar environments using Oxford Nanopore Technology.</title>
        <authorList>
            <person name="Leo P."/>
            <person name="Venkateswaran K."/>
        </authorList>
    </citation>
    <scope>NUCLEOTIDE SEQUENCE</scope>
    <source>
        <strain evidence="1">MNA-CCFEE 5262</strain>
    </source>
</reference>
<sequence>MSWYVLSSSRKLPLTTANRGGLKKAASRAGTQLMQKTGQIERTVDREFMEEEARYRTMEKELNNLQREAKNYLDSMRNFTKLNEITVMSASQARIAETLELFYTNDRTSDSAMAGHAYKSAVEELDNIVSRDLDAPFRATVLEPVGKLCSYFPTVNEGIAKRNKKMLDYDAARSKVRKLQDKPSDDSIKLPRAQQEYDEAKEIFDILNEQYIRGLPLLLDTRIPYLDPSFEAMVRCQLRFAEEGYAKLSGVQRYFADNIRDDYANGQLDAQVETVLGEMKELAIYGV</sequence>
<proteinExistence type="predicted"/>
<keyword evidence="2" id="KW-1185">Reference proteome</keyword>
<organism evidence="1 2">
    <name type="scientific">Naganishia adeliensis</name>
    <dbReference type="NCBI Taxonomy" id="92952"/>
    <lineage>
        <taxon>Eukaryota</taxon>
        <taxon>Fungi</taxon>
        <taxon>Dikarya</taxon>
        <taxon>Basidiomycota</taxon>
        <taxon>Agaricomycotina</taxon>
        <taxon>Tremellomycetes</taxon>
        <taxon>Filobasidiales</taxon>
        <taxon>Filobasidiaceae</taxon>
        <taxon>Naganishia</taxon>
    </lineage>
</organism>
<dbReference type="Proteomes" id="UP001230649">
    <property type="component" value="Unassembled WGS sequence"/>
</dbReference>
<gene>
    <name evidence="1" type="ORF">QFC20_007363</name>
</gene>